<dbReference type="Gene3D" id="1.10.10.10">
    <property type="entry name" value="Winged helix-like DNA-binding domain superfamily/Winged helix DNA-binding domain"/>
    <property type="match status" value="1"/>
</dbReference>
<keyword evidence="2" id="KW-0805">Transcription regulation</keyword>
<dbReference type="Pfam" id="PF08281">
    <property type="entry name" value="Sigma70_r4_2"/>
    <property type="match status" value="1"/>
</dbReference>
<reference evidence="8" key="1">
    <citation type="submission" date="2023-07" db="EMBL/GenBank/DDBJ databases">
        <title>Paracoccus sp. MBLB3053 whole genome sequence.</title>
        <authorList>
            <person name="Hwang C.Y."/>
            <person name="Cho E.-S."/>
            <person name="Seo M.-J."/>
        </authorList>
    </citation>
    <scope>NUCLEOTIDE SEQUENCE [LARGE SCALE GENOMIC DNA]</scope>
    <source>
        <strain evidence="8">MBLB3053</strain>
    </source>
</reference>
<evidence type="ECO:0000256" key="3">
    <source>
        <dbReference type="ARBA" id="ARBA00023082"/>
    </source>
</evidence>
<organism evidence="7 8">
    <name type="scientific">Paracoccus aurantius</name>
    <dbReference type="NCBI Taxonomy" id="3073814"/>
    <lineage>
        <taxon>Bacteria</taxon>
        <taxon>Pseudomonadati</taxon>
        <taxon>Pseudomonadota</taxon>
        <taxon>Alphaproteobacteria</taxon>
        <taxon>Rhodobacterales</taxon>
        <taxon>Paracoccaceae</taxon>
        <taxon>Paracoccus</taxon>
    </lineage>
</organism>
<protein>
    <submittedName>
        <fullName evidence="7">Sigma-70 family RNA polymerase sigma factor</fullName>
    </submittedName>
</protein>
<dbReference type="RefSeq" id="WP_311162746.1">
    <property type="nucleotide sequence ID" value="NZ_JAVQLW010000005.1"/>
</dbReference>
<dbReference type="InterPro" id="IPR014284">
    <property type="entry name" value="RNA_pol_sigma-70_dom"/>
</dbReference>
<dbReference type="PANTHER" id="PTHR43133">
    <property type="entry name" value="RNA POLYMERASE ECF-TYPE SIGMA FACTO"/>
    <property type="match status" value="1"/>
</dbReference>
<dbReference type="EMBL" id="JAVQLW010000005">
    <property type="protein sequence ID" value="MDS9469963.1"/>
    <property type="molecule type" value="Genomic_DNA"/>
</dbReference>
<dbReference type="InterPro" id="IPR013325">
    <property type="entry name" value="RNA_pol_sigma_r2"/>
</dbReference>
<gene>
    <name evidence="7" type="ORF">RGQ15_20650</name>
</gene>
<dbReference type="InterPro" id="IPR013324">
    <property type="entry name" value="RNA_pol_sigma_r3/r4-like"/>
</dbReference>
<feature type="domain" description="RNA polymerase sigma factor 70 region 4 type 2" evidence="6">
    <location>
        <begin position="123"/>
        <end position="174"/>
    </location>
</feature>
<sequence>MSAQDQISDEVLISRIGKGDKSAMKSLYDRLSKPLYCFLRARMGDPFEAADLMQETFLEVWRGAARFEGRSSARTWIFGIARNRSVDRLRRAGRVVLAEPDETVADETPDPEALAAAASDASKVRACMEGLSAPHRSVVELAFFQDLGYGEIAEIEGVPTGTVKTRIMHAKQLLKRCLAAFMKYR</sequence>
<dbReference type="SUPFAM" id="SSF88946">
    <property type="entry name" value="Sigma2 domain of RNA polymerase sigma factors"/>
    <property type="match status" value="1"/>
</dbReference>
<evidence type="ECO:0000256" key="4">
    <source>
        <dbReference type="ARBA" id="ARBA00023163"/>
    </source>
</evidence>
<keyword evidence="8" id="KW-1185">Reference proteome</keyword>
<dbReference type="CDD" id="cd06171">
    <property type="entry name" value="Sigma70_r4"/>
    <property type="match status" value="1"/>
</dbReference>
<comment type="caution">
    <text evidence="7">The sequence shown here is derived from an EMBL/GenBank/DDBJ whole genome shotgun (WGS) entry which is preliminary data.</text>
</comment>
<evidence type="ECO:0000259" key="6">
    <source>
        <dbReference type="Pfam" id="PF08281"/>
    </source>
</evidence>
<dbReference type="PANTHER" id="PTHR43133:SF62">
    <property type="entry name" value="RNA POLYMERASE SIGMA FACTOR SIGZ"/>
    <property type="match status" value="1"/>
</dbReference>
<dbReference type="NCBIfam" id="TIGR02937">
    <property type="entry name" value="sigma70-ECF"/>
    <property type="match status" value="1"/>
</dbReference>
<dbReference type="InterPro" id="IPR039425">
    <property type="entry name" value="RNA_pol_sigma-70-like"/>
</dbReference>
<proteinExistence type="inferred from homology"/>
<comment type="similarity">
    <text evidence="1">Belongs to the sigma-70 factor family. ECF subfamily.</text>
</comment>
<evidence type="ECO:0000259" key="5">
    <source>
        <dbReference type="Pfam" id="PF04542"/>
    </source>
</evidence>
<feature type="domain" description="RNA polymerase sigma-70 region 2" evidence="5">
    <location>
        <begin position="27"/>
        <end position="94"/>
    </location>
</feature>
<dbReference type="InterPro" id="IPR013249">
    <property type="entry name" value="RNA_pol_sigma70_r4_t2"/>
</dbReference>
<accession>A0ABU2HY29</accession>
<dbReference type="Pfam" id="PF04542">
    <property type="entry name" value="Sigma70_r2"/>
    <property type="match status" value="1"/>
</dbReference>
<dbReference type="InterPro" id="IPR036388">
    <property type="entry name" value="WH-like_DNA-bd_sf"/>
</dbReference>
<evidence type="ECO:0000313" key="8">
    <source>
        <dbReference type="Proteomes" id="UP001269144"/>
    </source>
</evidence>
<keyword evidence="4" id="KW-0804">Transcription</keyword>
<evidence type="ECO:0000256" key="2">
    <source>
        <dbReference type="ARBA" id="ARBA00023015"/>
    </source>
</evidence>
<dbReference type="SUPFAM" id="SSF88659">
    <property type="entry name" value="Sigma3 and sigma4 domains of RNA polymerase sigma factors"/>
    <property type="match status" value="1"/>
</dbReference>
<dbReference type="Gene3D" id="1.10.1740.10">
    <property type="match status" value="1"/>
</dbReference>
<dbReference type="InterPro" id="IPR007627">
    <property type="entry name" value="RNA_pol_sigma70_r2"/>
</dbReference>
<keyword evidence="3" id="KW-0731">Sigma factor</keyword>
<evidence type="ECO:0000256" key="1">
    <source>
        <dbReference type="ARBA" id="ARBA00010641"/>
    </source>
</evidence>
<dbReference type="Proteomes" id="UP001269144">
    <property type="component" value="Unassembled WGS sequence"/>
</dbReference>
<name>A0ABU2HY29_9RHOB</name>
<evidence type="ECO:0000313" key="7">
    <source>
        <dbReference type="EMBL" id="MDS9469963.1"/>
    </source>
</evidence>